<dbReference type="InterPro" id="IPR014795">
    <property type="entry name" value="TacA_1-like"/>
</dbReference>
<dbReference type="Gene3D" id="1.20.5.780">
    <property type="entry name" value="Single helix bin"/>
    <property type="match status" value="1"/>
</dbReference>
<keyword evidence="8" id="KW-1185">Reference proteome</keyword>
<comment type="similarity">
    <text evidence="6">Belongs to the TacA antitoxin family.</text>
</comment>
<dbReference type="GO" id="GO:0003677">
    <property type="term" value="F:DNA binding"/>
    <property type="evidence" value="ECO:0007669"/>
    <property type="project" value="UniProtKB-KW"/>
</dbReference>
<keyword evidence="1" id="KW-0678">Repressor</keyword>
<dbReference type="SUPFAM" id="SSF47598">
    <property type="entry name" value="Ribbon-helix-helix"/>
    <property type="match status" value="1"/>
</dbReference>
<keyword evidence="2" id="KW-1277">Toxin-antitoxin system</keyword>
<keyword evidence="5" id="KW-0804">Transcription</keyword>
<evidence type="ECO:0008006" key="9">
    <source>
        <dbReference type="Google" id="ProtNLM"/>
    </source>
</evidence>
<dbReference type="RefSeq" id="WP_014147695.1">
    <property type="nucleotide sequence ID" value="NC_016112.1"/>
</dbReference>
<proteinExistence type="inferred from homology"/>
<dbReference type="AlphaFoldDB" id="G4SUS0"/>
<evidence type="ECO:0000256" key="3">
    <source>
        <dbReference type="ARBA" id="ARBA00023015"/>
    </source>
</evidence>
<dbReference type="GO" id="GO:0006355">
    <property type="term" value="P:regulation of DNA-templated transcription"/>
    <property type="evidence" value="ECO:0007669"/>
    <property type="project" value="InterPro"/>
</dbReference>
<dbReference type="EMBL" id="FO082060">
    <property type="protein sequence ID" value="CCE22897.1"/>
    <property type="molecule type" value="Genomic_DNA"/>
</dbReference>
<dbReference type="HOGENOM" id="CLU_152494_1_1_6"/>
<evidence type="ECO:0000256" key="4">
    <source>
        <dbReference type="ARBA" id="ARBA00023125"/>
    </source>
</evidence>
<gene>
    <name evidence="7" type="ordered locus">MEALZ_1207</name>
</gene>
<dbReference type="STRING" id="1091494.MEALZ_1207"/>
<dbReference type="PANTHER" id="PTHR35401:SF1">
    <property type="entry name" value="CYTOPLASMIC PROTEIN"/>
    <property type="match status" value="1"/>
</dbReference>
<dbReference type="PANTHER" id="PTHR35401">
    <property type="entry name" value="COPG FAMILY HELIX-TURN-HELIX PROTEIN-RELATED-RELATED"/>
    <property type="match status" value="1"/>
</dbReference>
<dbReference type="KEGG" id="mah:MEALZ_1207"/>
<keyword evidence="4" id="KW-0238">DNA-binding</keyword>
<accession>G4SUS0</accession>
<reference evidence="8" key="1">
    <citation type="journal article" date="2012" name="J. Bacteriol.">
        <title>Genome sequence of the haloalkaliphilic methanotrophic bacterium Methylomicrobium alcaliphilum 20Z.</title>
        <authorList>
            <person name="Vuilleumier S."/>
            <person name="Khmelenina V.N."/>
            <person name="Bringel F."/>
            <person name="Reshetnikov A.S."/>
            <person name="Lajus A."/>
            <person name="Mangenot S."/>
            <person name="Rouy Z."/>
            <person name="Op den Camp H.J."/>
            <person name="Jetten M.S."/>
            <person name="Dispirito A.A."/>
            <person name="Dunfield P."/>
            <person name="Klotz M.G."/>
            <person name="Semrau J.D."/>
            <person name="Stein L.Y."/>
            <person name="Barbe V."/>
            <person name="Medigue C."/>
            <person name="Trotsenko Y.A."/>
            <person name="Kalyuzhnaya M.G."/>
        </authorList>
    </citation>
    <scope>NUCLEOTIDE SEQUENCE [LARGE SCALE GENOMIC DNA]</scope>
    <source>
        <strain evidence="8">DSM 19304 / NCIMB 14124 / VKM B-2133 / 20Z</strain>
    </source>
</reference>
<organism evidence="7 8">
    <name type="scientific">Methylotuvimicrobium alcaliphilum (strain DSM 19304 / NCIMB 14124 / VKM B-2133 / 20Z)</name>
    <name type="common">Methylomicrobium alcaliphilum</name>
    <dbReference type="NCBI Taxonomy" id="1091494"/>
    <lineage>
        <taxon>Bacteria</taxon>
        <taxon>Pseudomonadati</taxon>
        <taxon>Pseudomonadota</taxon>
        <taxon>Gammaproteobacteria</taxon>
        <taxon>Methylococcales</taxon>
        <taxon>Methylococcaceae</taxon>
        <taxon>Methylotuvimicrobium</taxon>
    </lineage>
</organism>
<dbReference type="InterPro" id="IPR010985">
    <property type="entry name" value="Ribbon_hlx_hlx"/>
</dbReference>
<dbReference type="Proteomes" id="UP000008315">
    <property type="component" value="Chromosome"/>
</dbReference>
<sequence length="90" mass="10157">MRAASINLRALPEQRDLIDHAANLLGKNRSDFMLEAACERAQSVLLDQVFFGMDADQFQKFTAMLDAPPKPNVGLERLMAVKPPWENNKE</sequence>
<dbReference type="PATRIC" id="fig|271065.3.peg.1229"/>
<evidence type="ECO:0000256" key="1">
    <source>
        <dbReference type="ARBA" id="ARBA00022491"/>
    </source>
</evidence>
<evidence type="ECO:0000256" key="2">
    <source>
        <dbReference type="ARBA" id="ARBA00022649"/>
    </source>
</evidence>
<evidence type="ECO:0000313" key="8">
    <source>
        <dbReference type="Proteomes" id="UP000008315"/>
    </source>
</evidence>
<dbReference type="Pfam" id="PF08681">
    <property type="entry name" value="TacA1"/>
    <property type="match status" value="1"/>
</dbReference>
<evidence type="ECO:0000313" key="7">
    <source>
        <dbReference type="EMBL" id="CCE22897.1"/>
    </source>
</evidence>
<protein>
    <recommendedName>
        <fullName evidence="9">Toxin-antitoxin system protein</fullName>
    </recommendedName>
</protein>
<evidence type="ECO:0000256" key="6">
    <source>
        <dbReference type="ARBA" id="ARBA00049988"/>
    </source>
</evidence>
<name>G4SUS0_META2</name>
<evidence type="ECO:0000256" key="5">
    <source>
        <dbReference type="ARBA" id="ARBA00023163"/>
    </source>
</evidence>
<keyword evidence="3" id="KW-0805">Transcription regulation</keyword>